<dbReference type="AlphaFoldDB" id="A0A4R1F6B1"/>
<proteinExistence type="predicted"/>
<comment type="caution">
    <text evidence="1">The sequence shown here is derived from an EMBL/GenBank/DDBJ whole genome shotgun (WGS) entry which is preliminary data.</text>
</comment>
<gene>
    <name evidence="1" type="ORF">EV695_1948</name>
</gene>
<reference evidence="1 2" key="1">
    <citation type="submission" date="2019-03" db="EMBL/GenBank/DDBJ databases">
        <title>Genomic Encyclopedia of Type Strains, Phase IV (KMG-IV): sequencing the most valuable type-strain genomes for metagenomic binning, comparative biology and taxonomic classification.</title>
        <authorList>
            <person name="Goeker M."/>
        </authorList>
    </citation>
    <scope>NUCLEOTIDE SEQUENCE [LARGE SCALE GENOMIC DNA]</scope>
    <source>
        <strain evidence="1 2">DSM 24830</strain>
    </source>
</reference>
<dbReference type="Proteomes" id="UP000294887">
    <property type="component" value="Unassembled WGS sequence"/>
</dbReference>
<accession>A0A4R1F6B1</accession>
<dbReference type="EMBL" id="SMFQ01000003">
    <property type="protein sequence ID" value="TCJ87438.1"/>
    <property type="molecule type" value="Genomic_DNA"/>
</dbReference>
<dbReference type="InterPro" id="IPR054257">
    <property type="entry name" value="DUF6988"/>
</dbReference>
<name>A0A4R1F6B1_9GAMM</name>
<dbReference type="Pfam" id="PF22491">
    <property type="entry name" value="DUF6988"/>
    <property type="match status" value="1"/>
</dbReference>
<evidence type="ECO:0000313" key="1">
    <source>
        <dbReference type="EMBL" id="TCJ87438.1"/>
    </source>
</evidence>
<organism evidence="1 2">
    <name type="scientific">Cocleimonas flava</name>
    <dbReference type="NCBI Taxonomy" id="634765"/>
    <lineage>
        <taxon>Bacteria</taxon>
        <taxon>Pseudomonadati</taxon>
        <taxon>Pseudomonadota</taxon>
        <taxon>Gammaproteobacteria</taxon>
        <taxon>Thiotrichales</taxon>
        <taxon>Thiotrichaceae</taxon>
        <taxon>Cocleimonas</taxon>
    </lineage>
</organism>
<evidence type="ECO:0000313" key="2">
    <source>
        <dbReference type="Proteomes" id="UP000294887"/>
    </source>
</evidence>
<keyword evidence="2" id="KW-1185">Reference proteome</keyword>
<protein>
    <submittedName>
        <fullName evidence="1">Uncharacterized protein</fullName>
    </submittedName>
</protein>
<sequence>MIRIFMQDAYDNSDRIRISKIMCSVAFEHAESLKILLASHNFTSAVGILRIQFESYVRGVWVLYAASDTELSKLTAELNNENAKRAERLPMLSAMINKLESKAPENAISPILEFKKYSWGPLNSYLHGGLHAIDRHSKGYPVGILEQALKASNGVNGMVGMFAAVLTGRQDLVKEVSEIYKSYSDCFQMKADMNS</sequence>
<dbReference type="RefSeq" id="WP_207907035.1">
    <property type="nucleotide sequence ID" value="NZ_BAAAFU010000004.1"/>
</dbReference>